<evidence type="ECO:0000256" key="7">
    <source>
        <dbReference type="SAM" id="Phobius"/>
    </source>
</evidence>
<evidence type="ECO:0000313" key="9">
    <source>
        <dbReference type="EMBL" id="RIB27509.1"/>
    </source>
</evidence>
<dbReference type="SUPFAM" id="SSF103473">
    <property type="entry name" value="MFS general substrate transporter"/>
    <property type="match status" value="1"/>
</dbReference>
<dbReference type="NCBIfam" id="TIGR00887">
    <property type="entry name" value="2A0109"/>
    <property type="match status" value="1"/>
</dbReference>
<feature type="transmembrane region" description="Helical" evidence="7">
    <location>
        <begin position="110"/>
        <end position="130"/>
    </location>
</feature>
<feature type="transmembrane region" description="Helical" evidence="7">
    <location>
        <begin position="501"/>
        <end position="519"/>
    </location>
</feature>
<dbReference type="PANTHER" id="PTHR24064">
    <property type="entry name" value="SOLUTE CARRIER FAMILY 22 MEMBER"/>
    <property type="match status" value="1"/>
</dbReference>
<evidence type="ECO:0000256" key="5">
    <source>
        <dbReference type="ARBA" id="ARBA00022989"/>
    </source>
</evidence>
<keyword evidence="6 7" id="KW-0472">Membrane</keyword>
<proteinExistence type="predicted"/>
<evidence type="ECO:0000259" key="8">
    <source>
        <dbReference type="PROSITE" id="PS50850"/>
    </source>
</evidence>
<evidence type="ECO:0000256" key="3">
    <source>
        <dbReference type="ARBA" id="ARBA00022592"/>
    </source>
</evidence>
<dbReference type="InterPro" id="IPR020846">
    <property type="entry name" value="MFS_dom"/>
</dbReference>
<dbReference type="GO" id="GO:0006817">
    <property type="term" value="P:phosphate ion transport"/>
    <property type="evidence" value="ECO:0007669"/>
    <property type="project" value="UniProtKB-KW"/>
</dbReference>
<evidence type="ECO:0000256" key="6">
    <source>
        <dbReference type="ARBA" id="ARBA00023136"/>
    </source>
</evidence>
<feature type="transmembrane region" description="Helical" evidence="7">
    <location>
        <begin position="200"/>
        <end position="226"/>
    </location>
</feature>
<dbReference type="InterPro" id="IPR004738">
    <property type="entry name" value="Phos_permease"/>
</dbReference>
<dbReference type="PROSITE" id="PS50850">
    <property type="entry name" value="MFS"/>
    <property type="match status" value="1"/>
</dbReference>
<feature type="transmembrane region" description="Helical" evidence="7">
    <location>
        <begin position="401"/>
        <end position="420"/>
    </location>
</feature>
<feature type="transmembrane region" description="Helical" evidence="7">
    <location>
        <begin position="366"/>
        <end position="389"/>
    </location>
</feature>
<comment type="caution">
    <text evidence="9">The sequence shown here is derived from an EMBL/GenBank/DDBJ whole genome shotgun (WGS) entry which is preliminary data.</text>
</comment>
<dbReference type="AlphaFoldDB" id="A0A397W2L2"/>
<evidence type="ECO:0000313" key="10">
    <source>
        <dbReference type="Proteomes" id="UP000266673"/>
    </source>
</evidence>
<comment type="subcellular location">
    <subcellularLocation>
        <location evidence="1">Membrane</location>
        <topology evidence="1">Multi-pass membrane protein</topology>
    </subcellularLocation>
</comment>
<name>A0A397W2L2_9GLOM</name>
<gene>
    <name evidence="9" type="ORF">C2G38_2240080</name>
</gene>
<evidence type="ECO:0000256" key="4">
    <source>
        <dbReference type="ARBA" id="ARBA00022692"/>
    </source>
</evidence>
<keyword evidence="3" id="KW-0592">Phosphate transport</keyword>
<sequence length="573" mass="63548">MHTNNEAVAVPVHPLSPKSPISPKKTLDYEFYYDDDDDDYDASNLDTLRRTKLSEIDNADFQWFHIRACIVSGVGFFTDAYDLFVINLVSTMLSFVYFNGNIPTIIDTGLKMSAALGTLIGQLVFGWCADHYGRKKMYGLELSLMIASTLGSALCANSFAISLWGSLMFWRLILGVGIGGDYPLSAVITSEFATKKRRGAMMAAVFSMQGFGILSAAVVSLITLAIYKDLIAQDIGYIDHVWRIVLGFGIVPGIIALYFRLTIPETPRYTMDVLKDIEKGSRDIDVVLSNKNEDKNKEKTNLRIDVPRATFKDFISYFSKWKNAKVLIGTSVSWFVLDVAFYGIGLNNAIILEAIGFASSTDVYMSLWNMSVGNIIITMLGTVPGYWFTVFLVDKWGRIKIQLMGFIALTILFLILGFAYNQILTLSMPLFITIFTLCQLFQNFGPNATTFIIPGEVFPTRYRSTGHGISAASGKLGAVVAQIGFVNLKDIGGKNKFMNRLILIFAAFMFIGIWSTLLIPETMNQSLEELSNEDQIGFVKKSKVKVNDENSTTKSGNNLSSVNNFSDVTSSTI</sequence>
<accession>A0A397W2L2</accession>
<feature type="transmembrane region" description="Helical" evidence="7">
    <location>
        <begin position="169"/>
        <end position="188"/>
    </location>
</feature>
<keyword evidence="4 7" id="KW-0812">Transmembrane</keyword>
<feature type="transmembrane region" description="Helical" evidence="7">
    <location>
        <begin position="80"/>
        <end position="98"/>
    </location>
</feature>
<keyword evidence="10" id="KW-1185">Reference proteome</keyword>
<protein>
    <submittedName>
        <fullName evidence="9">Phosphate transporter</fullName>
    </submittedName>
</protein>
<organism evidence="9 10">
    <name type="scientific">Gigaspora rosea</name>
    <dbReference type="NCBI Taxonomy" id="44941"/>
    <lineage>
        <taxon>Eukaryota</taxon>
        <taxon>Fungi</taxon>
        <taxon>Fungi incertae sedis</taxon>
        <taxon>Mucoromycota</taxon>
        <taxon>Glomeromycotina</taxon>
        <taxon>Glomeromycetes</taxon>
        <taxon>Diversisporales</taxon>
        <taxon>Gigasporaceae</taxon>
        <taxon>Gigaspora</taxon>
    </lineage>
</organism>
<keyword evidence="2" id="KW-0813">Transport</keyword>
<dbReference type="PROSITE" id="PS00217">
    <property type="entry name" value="SUGAR_TRANSPORT_2"/>
    <property type="match status" value="1"/>
</dbReference>
<dbReference type="GO" id="GO:0016020">
    <property type="term" value="C:membrane"/>
    <property type="evidence" value="ECO:0007669"/>
    <property type="project" value="UniProtKB-SubCell"/>
</dbReference>
<dbReference type="CDD" id="cd17364">
    <property type="entry name" value="MFS_PhT"/>
    <property type="match status" value="1"/>
</dbReference>
<dbReference type="GO" id="GO:0005315">
    <property type="term" value="F:phosphate transmembrane transporter activity"/>
    <property type="evidence" value="ECO:0007669"/>
    <property type="project" value="InterPro"/>
</dbReference>
<dbReference type="InterPro" id="IPR005829">
    <property type="entry name" value="Sugar_transporter_CS"/>
</dbReference>
<reference evidence="9 10" key="1">
    <citation type="submission" date="2018-06" db="EMBL/GenBank/DDBJ databases">
        <title>Comparative genomics reveals the genomic features of Rhizophagus irregularis, R. cerebriforme, R. diaphanum and Gigaspora rosea, and their symbiotic lifestyle signature.</title>
        <authorList>
            <person name="Morin E."/>
            <person name="San Clemente H."/>
            <person name="Chen E.C.H."/>
            <person name="De La Providencia I."/>
            <person name="Hainaut M."/>
            <person name="Kuo A."/>
            <person name="Kohler A."/>
            <person name="Murat C."/>
            <person name="Tang N."/>
            <person name="Roy S."/>
            <person name="Loubradou J."/>
            <person name="Henrissat B."/>
            <person name="Grigoriev I.V."/>
            <person name="Corradi N."/>
            <person name="Roux C."/>
            <person name="Martin F.M."/>
        </authorList>
    </citation>
    <scope>NUCLEOTIDE SEQUENCE [LARGE SCALE GENOMIC DNA]</scope>
    <source>
        <strain evidence="9 10">DAOM 194757</strain>
    </source>
</reference>
<feature type="transmembrane region" description="Helical" evidence="7">
    <location>
        <begin position="142"/>
        <end position="163"/>
    </location>
</feature>
<keyword evidence="5 7" id="KW-1133">Transmembrane helix</keyword>
<evidence type="ECO:0000256" key="2">
    <source>
        <dbReference type="ARBA" id="ARBA00022448"/>
    </source>
</evidence>
<dbReference type="Pfam" id="PF00083">
    <property type="entry name" value="Sugar_tr"/>
    <property type="match status" value="1"/>
</dbReference>
<dbReference type="Proteomes" id="UP000266673">
    <property type="component" value="Unassembled WGS sequence"/>
</dbReference>
<dbReference type="InterPro" id="IPR005828">
    <property type="entry name" value="MFS_sugar_transport-like"/>
</dbReference>
<feature type="transmembrane region" description="Helical" evidence="7">
    <location>
        <begin position="241"/>
        <end position="261"/>
    </location>
</feature>
<feature type="domain" description="Major facilitator superfamily (MFS) profile" evidence="8">
    <location>
        <begin position="68"/>
        <end position="524"/>
    </location>
</feature>
<dbReference type="EMBL" id="QKWP01000096">
    <property type="protein sequence ID" value="RIB27509.1"/>
    <property type="molecule type" value="Genomic_DNA"/>
</dbReference>
<evidence type="ECO:0000256" key="1">
    <source>
        <dbReference type="ARBA" id="ARBA00004141"/>
    </source>
</evidence>
<dbReference type="STRING" id="44941.A0A397W2L2"/>
<dbReference type="OrthoDB" id="433512at2759"/>
<feature type="transmembrane region" description="Helical" evidence="7">
    <location>
        <begin position="326"/>
        <end position="346"/>
    </location>
</feature>
<dbReference type="InterPro" id="IPR036259">
    <property type="entry name" value="MFS_trans_sf"/>
</dbReference>
<dbReference type="Gene3D" id="1.20.1250.20">
    <property type="entry name" value="MFS general substrate transporter like domains"/>
    <property type="match status" value="2"/>
</dbReference>